<reference evidence="1 2" key="1">
    <citation type="journal article" date="2019" name="Int. J. Syst. Evol. Microbiol.">
        <title>The Global Catalogue of Microorganisms (GCM) 10K type strain sequencing project: providing services to taxonomists for standard genome sequencing and annotation.</title>
        <authorList>
            <consortium name="The Broad Institute Genomics Platform"/>
            <consortium name="The Broad Institute Genome Sequencing Center for Infectious Disease"/>
            <person name="Wu L."/>
            <person name="Ma J."/>
        </authorList>
    </citation>
    <scope>NUCLEOTIDE SEQUENCE [LARGE SCALE GENOMIC DNA]</scope>
    <source>
        <strain evidence="1 2">JCM 15900</strain>
    </source>
</reference>
<dbReference type="Proteomes" id="UP001500984">
    <property type="component" value="Unassembled WGS sequence"/>
</dbReference>
<organism evidence="1 2">
    <name type="scientific">Brevibacterium salitolerans</name>
    <dbReference type="NCBI Taxonomy" id="1403566"/>
    <lineage>
        <taxon>Bacteria</taxon>
        <taxon>Bacillati</taxon>
        <taxon>Actinomycetota</taxon>
        <taxon>Actinomycetes</taxon>
        <taxon>Micrococcales</taxon>
        <taxon>Brevibacteriaceae</taxon>
        <taxon>Brevibacterium</taxon>
    </lineage>
</organism>
<evidence type="ECO:0000313" key="2">
    <source>
        <dbReference type="Proteomes" id="UP001500984"/>
    </source>
</evidence>
<keyword evidence="2" id="KW-1185">Reference proteome</keyword>
<dbReference type="RefSeq" id="WP_344338274.1">
    <property type="nucleotide sequence ID" value="NZ_BAAAPZ010000018.1"/>
</dbReference>
<name>A0ABN2X6R9_9MICO</name>
<proteinExistence type="predicted"/>
<protein>
    <submittedName>
        <fullName evidence="1">Uncharacterized protein</fullName>
    </submittedName>
</protein>
<evidence type="ECO:0000313" key="1">
    <source>
        <dbReference type="EMBL" id="GAA2105308.1"/>
    </source>
</evidence>
<dbReference type="EMBL" id="BAAAPZ010000018">
    <property type="protein sequence ID" value="GAA2105308.1"/>
    <property type="molecule type" value="Genomic_DNA"/>
</dbReference>
<comment type="caution">
    <text evidence="1">The sequence shown here is derived from an EMBL/GenBank/DDBJ whole genome shotgun (WGS) entry which is preliminary data.</text>
</comment>
<sequence length="333" mass="36065">MTARALVESPFQFVSALEALRGTEEAVVHARPDARGMEQFLRQLPEGWLPPGVTVSTRPPSYAPQARTTRLLVGDLCSGRIQRTVSQSYLLSLLPELTILDDGLATLSVVEQLVSGTGPLSRPRQRLSPVRSRLSAFFAARLRGLARKGRVDWFTALRPGPELRASAAARSVRIREHRFEHARSVGSGEAPESEAVVIGSAMAADGLIRPAAYLDWVRGAAGRGTGLSARSATYYPHRRESPDFLARVAQLEGVRVAEPGLPLELRLSSLPPGVHVLSLPSTAVVSLATMNPEAVFAVTPVEPAWWTDAAPAEFRASTARNGKALREWTRQTC</sequence>
<gene>
    <name evidence="1" type="ORF">GCM10009823_30660</name>
</gene>
<accession>A0ABN2X6R9</accession>